<evidence type="ECO:0000259" key="24">
    <source>
        <dbReference type="PROSITE" id="PS00125"/>
    </source>
</evidence>
<evidence type="ECO:0000256" key="14">
    <source>
        <dbReference type="ARBA" id="ARBA00022912"/>
    </source>
</evidence>
<keyword evidence="11 22" id="KW-0378">Hydrolase</keyword>
<evidence type="ECO:0000256" key="20">
    <source>
        <dbReference type="ARBA" id="ARBA00048832"/>
    </source>
</evidence>
<comment type="subcellular location">
    <subcellularLocation>
        <location evidence="4">Cell membrane</location>
    </subcellularLocation>
    <subcellularLocation>
        <location evidence="5">Cytoplasm</location>
    </subcellularLocation>
    <subcellularLocation>
        <location evidence="3">Nucleus</location>
    </subcellularLocation>
</comment>
<dbReference type="SMART" id="SM00156">
    <property type="entry name" value="PP2Ac"/>
    <property type="match status" value="1"/>
</dbReference>
<dbReference type="PROSITE" id="PS50005">
    <property type="entry name" value="TPR"/>
    <property type="match status" value="2"/>
</dbReference>
<keyword evidence="14" id="KW-0904">Protein phosphatase</keyword>
<evidence type="ECO:0000256" key="8">
    <source>
        <dbReference type="ARBA" id="ARBA00022490"/>
    </source>
</evidence>
<evidence type="ECO:0000256" key="21">
    <source>
        <dbReference type="PROSITE-ProRule" id="PRU00339"/>
    </source>
</evidence>
<evidence type="ECO:0000256" key="19">
    <source>
        <dbReference type="ARBA" id="ARBA00047986"/>
    </source>
</evidence>
<reference evidence="25" key="4">
    <citation type="submission" date="2025-09" db="UniProtKB">
        <authorList>
            <consortium name="Ensembl"/>
        </authorList>
    </citation>
    <scope>IDENTIFICATION</scope>
    <source>
        <strain evidence="25">17573</strain>
    </source>
</reference>
<sequence length="607" mass="68860">MAMAEGERTECAEPPRDEHPADGALKRAEELKTQANDYFKAKDYENAIKFYSQAIELNPSNAIYYGNRSLAYLRTECYGYALGDATRAIELDKKYIKGYYRRAASNMALGKFRAALRDYETVVKVKPHDKDAKMKYQECNKIVKQKAFERAIAGDEHKRSVVDSLDIESMTIEDEYSGPKLEDGKVTITFMKELMQWYKDQKKLHRKCAYQILVQVKEVLSKLSTLVETTLKETEKITVCGDTHGQFYDLLNIFELNGLPSETNPYIFNGDFVDRGSFSVEVILTLFGFKLLYPDHFHLLRGNHETDNMNQIYGFEGEVKAKYTAQMYELFSEVFEWLPLAQCINGKVLIMHGGLFSEDGVTLDDIRKIERNRQPPDSGPMCDLLWSDPQPQNGRSVSKRGVSCQFGPDVTKAFLEENNLDYIIRSHEVKAEGYEVAHGGRCVTVFSAPNYCDQMGNKASYIHLQGSDLRPQFHQFTAVFCDWLGLAVRGAPEGWRHLKTRRLDSMGADSRDCSCCGPLAGPALGRLRVASMWPELLSPWQLGPSREHSMFIFKSTNCIPAVALASAMSCLTFNCLFHFLQSATFPQPLFVFDMDVCDDHAPPPPRD</sequence>
<evidence type="ECO:0000256" key="22">
    <source>
        <dbReference type="RuleBase" id="RU004273"/>
    </source>
</evidence>
<dbReference type="PANTHER" id="PTHR45668:SF5">
    <property type="entry name" value="SERINE_THREONINE-PROTEIN PHOSPHATASE 5"/>
    <property type="match status" value="1"/>
</dbReference>
<evidence type="ECO:0000256" key="3">
    <source>
        <dbReference type="ARBA" id="ARBA00004123"/>
    </source>
</evidence>
<dbReference type="SUPFAM" id="SSF48452">
    <property type="entry name" value="TPR-like"/>
    <property type="match status" value="1"/>
</dbReference>
<comment type="similarity">
    <text evidence="6">Belongs to the PPP phosphatase family. PP-5 (PP-T) subfamily.</text>
</comment>
<comment type="cofactor">
    <cofactor evidence="1">
        <name>Mn(2+)</name>
        <dbReference type="ChEBI" id="CHEBI:29035"/>
    </cofactor>
</comment>
<comment type="catalytic activity">
    <reaction evidence="19">
        <text>O-phospho-L-seryl-[protein] + H2O = L-seryl-[protein] + phosphate</text>
        <dbReference type="Rhea" id="RHEA:20629"/>
        <dbReference type="Rhea" id="RHEA-COMP:9863"/>
        <dbReference type="Rhea" id="RHEA-COMP:11604"/>
        <dbReference type="ChEBI" id="CHEBI:15377"/>
        <dbReference type="ChEBI" id="CHEBI:29999"/>
        <dbReference type="ChEBI" id="CHEBI:43474"/>
        <dbReference type="ChEBI" id="CHEBI:83421"/>
        <dbReference type="EC" id="3.1.3.16"/>
    </reaction>
    <physiologicalReaction direction="left-to-right" evidence="19">
        <dbReference type="Rhea" id="RHEA:20630"/>
    </physiologicalReaction>
</comment>
<evidence type="ECO:0000256" key="4">
    <source>
        <dbReference type="ARBA" id="ARBA00004236"/>
    </source>
</evidence>
<dbReference type="InterPro" id="IPR006186">
    <property type="entry name" value="Ser/Thr-sp_prot-phosphatase"/>
</dbReference>
<dbReference type="InterPro" id="IPR051134">
    <property type="entry name" value="PPP_phosphatase"/>
</dbReference>
<evidence type="ECO:0000313" key="25">
    <source>
        <dbReference type="Ensembl" id="ENSMMUP00000031561.3"/>
    </source>
</evidence>
<dbReference type="GO" id="GO:0101031">
    <property type="term" value="C:protein folding chaperone complex"/>
    <property type="evidence" value="ECO:0007669"/>
    <property type="project" value="Ensembl"/>
</dbReference>
<keyword evidence="26" id="KW-1185">Reference proteome</keyword>
<comment type="catalytic activity">
    <reaction evidence="20">
        <text>O-phospho-L-threonyl-[protein] + H2O = L-threonyl-[protein] + phosphate</text>
        <dbReference type="Rhea" id="RHEA:47004"/>
        <dbReference type="Rhea" id="RHEA-COMP:11060"/>
        <dbReference type="Rhea" id="RHEA-COMP:11605"/>
        <dbReference type="ChEBI" id="CHEBI:15377"/>
        <dbReference type="ChEBI" id="CHEBI:30013"/>
        <dbReference type="ChEBI" id="CHEBI:43474"/>
        <dbReference type="ChEBI" id="CHEBI:61977"/>
        <dbReference type="EC" id="3.1.3.16"/>
    </reaction>
    <physiologicalReaction direction="left-to-right" evidence="20">
        <dbReference type="Rhea" id="RHEA:47005"/>
    </physiologicalReaction>
</comment>
<accession>F6Z8L2</accession>
<dbReference type="InterPro" id="IPR029052">
    <property type="entry name" value="Metallo-depent_PP-like"/>
</dbReference>
<dbReference type="CDD" id="cd07417">
    <property type="entry name" value="MPP_PP5_C"/>
    <property type="match status" value="1"/>
</dbReference>
<keyword evidence="7" id="KW-1003">Cell membrane</keyword>
<feature type="repeat" description="TPR" evidence="21">
    <location>
        <begin position="28"/>
        <end position="61"/>
    </location>
</feature>
<evidence type="ECO:0000256" key="23">
    <source>
        <dbReference type="SAM" id="MobiDB-lite"/>
    </source>
</evidence>
<reference evidence="25" key="3">
    <citation type="submission" date="2025-08" db="UniProtKB">
        <authorList>
            <consortium name="Ensembl"/>
        </authorList>
    </citation>
    <scope>IDENTIFICATION</scope>
    <source>
        <strain evidence="25">17573</strain>
    </source>
</reference>
<dbReference type="FunFam" id="3.60.21.10:FF:000017">
    <property type="entry name" value="Serine/threonine-protein phosphatase"/>
    <property type="match status" value="1"/>
</dbReference>
<keyword evidence="18" id="KW-0539">Nucleus</keyword>
<dbReference type="GO" id="GO:0005829">
    <property type="term" value="C:cytosol"/>
    <property type="evidence" value="ECO:0007669"/>
    <property type="project" value="Ensembl"/>
</dbReference>
<keyword evidence="16" id="KW-0472">Membrane</keyword>
<keyword evidence="13" id="KW-0460">Magnesium</keyword>
<evidence type="ECO:0000313" key="26">
    <source>
        <dbReference type="Proteomes" id="UP000006718"/>
    </source>
</evidence>
<evidence type="ECO:0000256" key="17">
    <source>
        <dbReference type="ARBA" id="ARBA00023211"/>
    </source>
</evidence>
<dbReference type="AlphaFoldDB" id="F6Z8L2"/>
<dbReference type="GO" id="GO:0043531">
    <property type="term" value="F:ADP binding"/>
    <property type="evidence" value="ECO:0007669"/>
    <property type="project" value="Ensembl"/>
</dbReference>
<evidence type="ECO:0000313" key="27">
    <source>
        <dbReference type="VGNC" id="VGNC:76385"/>
    </source>
</evidence>
<dbReference type="PANTHER" id="PTHR45668">
    <property type="entry name" value="SERINE/THREONINE-PROTEIN PHOSPHATASE 5-RELATED"/>
    <property type="match status" value="1"/>
</dbReference>
<feature type="repeat" description="TPR" evidence="21">
    <location>
        <begin position="96"/>
        <end position="129"/>
    </location>
</feature>
<evidence type="ECO:0000256" key="16">
    <source>
        <dbReference type="ARBA" id="ARBA00023136"/>
    </source>
</evidence>
<dbReference type="SMART" id="SM00028">
    <property type="entry name" value="TPR"/>
    <property type="match status" value="3"/>
</dbReference>
<keyword evidence="17" id="KW-0464">Manganese</keyword>
<reference evidence="25" key="2">
    <citation type="submission" date="2019-01" db="EMBL/GenBank/DDBJ databases">
        <authorList>
            <person name="Graves T."/>
            <person name="Eichler E.E."/>
            <person name="Wilson R.K."/>
        </authorList>
    </citation>
    <scope>NUCLEOTIDE SEQUENCE [LARGE SCALE GENOMIC DNA]</scope>
    <source>
        <strain evidence="25">17573</strain>
    </source>
</reference>
<evidence type="ECO:0000256" key="13">
    <source>
        <dbReference type="ARBA" id="ARBA00022842"/>
    </source>
</evidence>
<dbReference type="Bgee" id="ENSMMUG00000000217">
    <property type="expression patterns" value="Expressed in prefrontal cortex and 21 other cell types or tissues"/>
</dbReference>
<evidence type="ECO:0000256" key="2">
    <source>
        <dbReference type="ARBA" id="ARBA00001946"/>
    </source>
</evidence>
<feature type="domain" description="Serine/threonine specific protein phosphatases" evidence="24">
    <location>
        <begin position="300"/>
        <end position="305"/>
    </location>
</feature>
<gene>
    <name evidence="25 27" type="primary">PPP5C</name>
</gene>
<evidence type="ECO:0000256" key="10">
    <source>
        <dbReference type="ARBA" id="ARBA00022737"/>
    </source>
</evidence>
<dbReference type="PROSITE" id="PS00125">
    <property type="entry name" value="SER_THR_PHOSPHATASE"/>
    <property type="match status" value="1"/>
</dbReference>
<organism evidence="25 26">
    <name type="scientific">Macaca mulatta</name>
    <name type="common">Rhesus macaque</name>
    <dbReference type="NCBI Taxonomy" id="9544"/>
    <lineage>
        <taxon>Eukaryota</taxon>
        <taxon>Metazoa</taxon>
        <taxon>Chordata</taxon>
        <taxon>Craniata</taxon>
        <taxon>Vertebrata</taxon>
        <taxon>Euteleostomi</taxon>
        <taxon>Mammalia</taxon>
        <taxon>Eutheria</taxon>
        <taxon>Euarchontoglires</taxon>
        <taxon>Primates</taxon>
        <taxon>Haplorrhini</taxon>
        <taxon>Catarrhini</taxon>
        <taxon>Cercopithecidae</taxon>
        <taxon>Cercopithecinae</taxon>
        <taxon>Macaca</taxon>
    </lineage>
</organism>
<feature type="region of interest" description="Disordered" evidence="23">
    <location>
        <begin position="1"/>
        <end position="23"/>
    </location>
</feature>
<evidence type="ECO:0000256" key="5">
    <source>
        <dbReference type="ARBA" id="ARBA00004496"/>
    </source>
</evidence>
<keyword evidence="8" id="KW-0963">Cytoplasm</keyword>
<dbReference type="GO" id="GO:0051879">
    <property type="term" value="F:Hsp90 protein binding"/>
    <property type="evidence" value="ECO:0007669"/>
    <property type="project" value="Ensembl"/>
</dbReference>
<dbReference type="SMR" id="F6Z8L2"/>
<dbReference type="Ensembl" id="ENSMMUT00000038462.3">
    <property type="protein sequence ID" value="ENSMMUP00000031561.3"/>
    <property type="gene ID" value="ENSMMUG00000000217.4"/>
</dbReference>
<keyword evidence="12 21" id="KW-0802">TPR repeat</keyword>
<dbReference type="PROSITE" id="PS50293">
    <property type="entry name" value="TPR_REGION"/>
    <property type="match status" value="1"/>
</dbReference>
<dbReference type="Gene3D" id="1.25.40.10">
    <property type="entry name" value="Tetratricopeptide repeat domain"/>
    <property type="match status" value="1"/>
</dbReference>
<dbReference type="Gene3D" id="3.60.21.10">
    <property type="match status" value="1"/>
</dbReference>
<dbReference type="GO" id="GO:0003723">
    <property type="term" value="F:RNA binding"/>
    <property type="evidence" value="ECO:0007669"/>
    <property type="project" value="Ensembl"/>
</dbReference>
<dbReference type="ExpressionAtlas" id="F6Z8L2">
    <property type="expression patterns" value="baseline"/>
</dbReference>
<dbReference type="Pfam" id="PF00515">
    <property type="entry name" value="TPR_1"/>
    <property type="match status" value="1"/>
</dbReference>
<reference evidence="26" key="1">
    <citation type="journal article" date="2007" name="Science">
        <title>Evolutionary and biomedical insights from the rhesus macaque genome.</title>
        <authorList>
            <person name="Gibbs R.A."/>
            <person name="Rogers J."/>
            <person name="Katze M.G."/>
            <person name="Bumgarner R."/>
            <person name="Weinstock G.M."/>
            <person name="Mardis E.R."/>
            <person name="Remington K.A."/>
            <person name="Strausberg R.L."/>
            <person name="Venter J.C."/>
            <person name="Wilson R.K."/>
            <person name="Batzer M.A."/>
            <person name="Bustamante C.D."/>
            <person name="Eichler E.E."/>
            <person name="Hahn M.W."/>
            <person name="Hardison R.C."/>
            <person name="Makova K.D."/>
            <person name="Miller W."/>
            <person name="Milosavljevic A."/>
            <person name="Palermo R.E."/>
            <person name="Siepel A."/>
            <person name="Sikela J.M."/>
            <person name="Attaway T."/>
            <person name="Bell S."/>
            <person name="Bernard K.E."/>
            <person name="Buhay C.J."/>
            <person name="Chandrabose M.N."/>
            <person name="Dao M."/>
            <person name="Davis C."/>
            <person name="Delehaunty K.D."/>
            <person name="Ding Y."/>
            <person name="Dinh H.H."/>
            <person name="Dugan-Rocha S."/>
            <person name="Fulton L.A."/>
            <person name="Gabisi R.A."/>
            <person name="Garner T.T."/>
            <person name="Godfrey J."/>
            <person name="Hawes A.C."/>
            <person name="Hernandez J."/>
            <person name="Hines S."/>
            <person name="Holder M."/>
            <person name="Hume J."/>
            <person name="Jhangiani S.N."/>
            <person name="Joshi V."/>
            <person name="Khan Z.M."/>
            <person name="Kirkness E.F."/>
            <person name="Cree A."/>
            <person name="Fowler R.G."/>
            <person name="Lee S."/>
            <person name="Lewis L.R."/>
            <person name="Li Z."/>
            <person name="Liu Y.-S."/>
            <person name="Moore S.M."/>
            <person name="Muzny D."/>
            <person name="Nazareth L.V."/>
            <person name="Ngo D.N."/>
            <person name="Okwuonu G.O."/>
            <person name="Pai G."/>
            <person name="Parker D."/>
            <person name="Paul H.A."/>
            <person name="Pfannkoch C."/>
            <person name="Pohl C.S."/>
            <person name="Rogers Y.-H.C."/>
            <person name="Ruiz S.J."/>
            <person name="Sabo A."/>
            <person name="Santibanez J."/>
            <person name="Schneider B.W."/>
            <person name="Smith S.M."/>
            <person name="Sodergren E."/>
            <person name="Svatek A.F."/>
            <person name="Utterback T.R."/>
            <person name="Vattathil S."/>
            <person name="Warren W."/>
            <person name="White C.S."/>
            <person name="Chinwalla A.T."/>
            <person name="Feng Y."/>
            <person name="Halpern A.L."/>
            <person name="Hillier L.W."/>
            <person name="Huang X."/>
            <person name="Minx P."/>
            <person name="Nelson J.O."/>
            <person name="Pepin K.H."/>
            <person name="Qin X."/>
            <person name="Sutton G.G."/>
            <person name="Venter E."/>
            <person name="Walenz B.P."/>
            <person name="Wallis J.W."/>
            <person name="Worley K.C."/>
            <person name="Yang S.-P."/>
            <person name="Jones S.M."/>
            <person name="Marra M.A."/>
            <person name="Rocchi M."/>
            <person name="Schein J.E."/>
            <person name="Baertsch R."/>
            <person name="Clarke L."/>
            <person name="Csuros M."/>
            <person name="Glasscock J."/>
            <person name="Harris R.A."/>
            <person name="Havlak P."/>
            <person name="Jackson A.R."/>
            <person name="Jiang H."/>
            <person name="Liu Y."/>
            <person name="Messina D.N."/>
            <person name="Shen Y."/>
            <person name="Song H.X.-Z."/>
            <person name="Wylie T."/>
            <person name="Zhang L."/>
            <person name="Birney E."/>
            <person name="Han K."/>
            <person name="Konkel M.K."/>
            <person name="Lee J."/>
            <person name="Smit A.F.A."/>
            <person name="Ullmer B."/>
            <person name="Wang H."/>
            <person name="Xing J."/>
            <person name="Burhans R."/>
            <person name="Cheng Z."/>
            <person name="Karro J.E."/>
            <person name="Ma J."/>
            <person name="Raney B."/>
            <person name="She X."/>
            <person name="Cox M.J."/>
            <person name="Demuth J.P."/>
            <person name="Dumas L.J."/>
            <person name="Han S.-G."/>
            <person name="Hopkins J."/>
            <person name="Karimpour-Fard A."/>
            <person name="Kim Y.H."/>
            <person name="Pollack J.R."/>
            <person name="Vinar T."/>
            <person name="Addo-Quaye C."/>
            <person name="Degenhardt J."/>
            <person name="Denby A."/>
            <person name="Hubisz M.J."/>
            <person name="Indap A."/>
            <person name="Kosiol C."/>
            <person name="Lahn B.T."/>
            <person name="Lawson H.A."/>
            <person name="Marklein A."/>
            <person name="Nielsen R."/>
            <person name="Vallender E.J."/>
            <person name="Clark A.G."/>
            <person name="Ferguson B."/>
            <person name="Hernandez R.D."/>
            <person name="Hirani K."/>
            <person name="Kehrer-Sawatzki H."/>
            <person name="Kolb J."/>
            <person name="Patil S."/>
            <person name="Pu L.-L."/>
            <person name="Ren Y."/>
            <person name="Smith D.G."/>
            <person name="Wheeler D.A."/>
            <person name="Schenck I."/>
            <person name="Ball E.V."/>
            <person name="Chen R."/>
            <person name="Cooper D.N."/>
            <person name="Giardine B."/>
            <person name="Hsu F."/>
            <person name="Kent W.J."/>
            <person name="Lesk A."/>
            <person name="Nelson D.L."/>
            <person name="O'brien W.E."/>
            <person name="Pruefer K."/>
            <person name="Stenson P.D."/>
            <person name="Wallace J.C."/>
            <person name="Ke H."/>
            <person name="Liu X.-M."/>
            <person name="Wang P."/>
            <person name="Xiang A.P."/>
            <person name="Yang F."/>
            <person name="Barber G.P."/>
            <person name="Haussler D."/>
            <person name="Karolchik D."/>
            <person name="Kern A.D."/>
            <person name="Kuhn R.M."/>
            <person name="Smith K.E."/>
            <person name="Zwieg A.S."/>
        </authorList>
    </citation>
    <scope>NUCLEOTIDE SEQUENCE [LARGE SCALE GENOMIC DNA]</scope>
    <source>
        <strain evidence="26">17573</strain>
    </source>
</reference>
<dbReference type="GO" id="GO:0042802">
    <property type="term" value="F:identical protein binding"/>
    <property type="evidence" value="ECO:0007669"/>
    <property type="project" value="Ensembl"/>
</dbReference>
<dbReference type="HOGENOM" id="CLU_1075797_0_0_1"/>
<dbReference type="InterPro" id="IPR041753">
    <property type="entry name" value="PP5_C"/>
</dbReference>
<dbReference type="InterPro" id="IPR013235">
    <property type="entry name" value="PPP_dom"/>
</dbReference>
<comment type="cofactor">
    <cofactor evidence="2">
        <name>Mg(2+)</name>
        <dbReference type="ChEBI" id="CHEBI:18420"/>
    </cofactor>
</comment>
<evidence type="ECO:0000256" key="6">
    <source>
        <dbReference type="ARBA" id="ARBA00008786"/>
    </source>
</evidence>
<keyword evidence="15" id="KW-0007">Acetylation</keyword>
<dbReference type="Pfam" id="PF08321">
    <property type="entry name" value="PPP5"/>
    <property type="match status" value="1"/>
</dbReference>
<dbReference type="GO" id="GO:0043278">
    <property type="term" value="P:response to morphine"/>
    <property type="evidence" value="ECO:0007669"/>
    <property type="project" value="Ensembl"/>
</dbReference>
<dbReference type="Proteomes" id="UP000006718">
    <property type="component" value="Chromosome 19"/>
</dbReference>
<dbReference type="VEuPathDB" id="HostDB:ENSMMUG00000000217"/>
<proteinExistence type="inferred from homology"/>
<dbReference type="InterPro" id="IPR011990">
    <property type="entry name" value="TPR-like_helical_dom_sf"/>
</dbReference>
<dbReference type="SUPFAM" id="SSF56300">
    <property type="entry name" value="Metallo-dependent phosphatases"/>
    <property type="match status" value="1"/>
</dbReference>
<evidence type="ECO:0000256" key="15">
    <source>
        <dbReference type="ARBA" id="ARBA00022990"/>
    </source>
</evidence>
<dbReference type="InParanoid" id="F6Z8L2"/>
<dbReference type="GeneTree" id="ENSGT00940000158785"/>
<dbReference type="STRING" id="9544.ENSMMUP00000031561"/>
<evidence type="ECO:0000256" key="12">
    <source>
        <dbReference type="ARBA" id="ARBA00022803"/>
    </source>
</evidence>
<dbReference type="GO" id="GO:0046872">
    <property type="term" value="F:metal ion binding"/>
    <property type="evidence" value="ECO:0007669"/>
    <property type="project" value="UniProtKB-KW"/>
</dbReference>
<evidence type="ECO:0000256" key="11">
    <source>
        <dbReference type="ARBA" id="ARBA00022801"/>
    </source>
</evidence>
<dbReference type="GO" id="GO:0004722">
    <property type="term" value="F:protein serine/threonine phosphatase activity"/>
    <property type="evidence" value="ECO:0007669"/>
    <property type="project" value="UniProtKB-EC"/>
</dbReference>
<dbReference type="PRINTS" id="PR00114">
    <property type="entry name" value="STPHPHTASE"/>
</dbReference>
<dbReference type="InterPro" id="IPR019734">
    <property type="entry name" value="TPR_rpt"/>
</dbReference>
<evidence type="ECO:0000256" key="7">
    <source>
        <dbReference type="ARBA" id="ARBA00022475"/>
    </source>
</evidence>
<dbReference type="InterPro" id="IPR004843">
    <property type="entry name" value="Calcineurin-like_PHP"/>
</dbReference>
<name>F6Z8L2_MACMU</name>
<dbReference type="GO" id="GO:0005524">
    <property type="term" value="F:ATP binding"/>
    <property type="evidence" value="ECO:0007669"/>
    <property type="project" value="Ensembl"/>
</dbReference>
<evidence type="ECO:0000256" key="9">
    <source>
        <dbReference type="ARBA" id="ARBA00022723"/>
    </source>
</evidence>
<dbReference type="GO" id="GO:0005634">
    <property type="term" value="C:nucleus"/>
    <property type="evidence" value="ECO:0007669"/>
    <property type="project" value="UniProtKB-SubCell"/>
</dbReference>
<protein>
    <recommendedName>
        <fullName evidence="22">Serine/threonine-protein phosphatase</fullName>
        <ecNumber evidence="22">3.1.3.16</ecNumber>
    </recommendedName>
</protein>
<dbReference type="GO" id="GO:0005886">
    <property type="term" value="C:plasma membrane"/>
    <property type="evidence" value="ECO:0007669"/>
    <property type="project" value="UniProtKB-SubCell"/>
</dbReference>
<evidence type="ECO:0000256" key="18">
    <source>
        <dbReference type="ARBA" id="ARBA00023242"/>
    </source>
</evidence>
<dbReference type="VGNC" id="VGNC:76385">
    <property type="gene designation" value="PPP5C"/>
</dbReference>
<dbReference type="FunCoup" id="F6Z8L2">
    <property type="interactions" value="3566"/>
</dbReference>
<keyword evidence="10" id="KW-0677">Repeat</keyword>
<dbReference type="FunFam" id="1.25.40.10:FF:000055">
    <property type="entry name" value="Serine/threonine-protein phosphatase"/>
    <property type="match status" value="1"/>
</dbReference>
<dbReference type="EC" id="3.1.3.16" evidence="22"/>
<evidence type="ECO:0000256" key="1">
    <source>
        <dbReference type="ARBA" id="ARBA00001936"/>
    </source>
</evidence>
<keyword evidence="9" id="KW-0479">Metal-binding</keyword>
<dbReference type="Pfam" id="PF00149">
    <property type="entry name" value="Metallophos"/>
    <property type="match status" value="1"/>
</dbReference>